<dbReference type="OrthoDB" id="2308731at2"/>
<dbReference type="Proteomes" id="UP000289996">
    <property type="component" value="Unassembled WGS sequence"/>
</dbReference>
<evidence type="ECO:0000313" key="3">
    <source>
        <dbReference type="Proteomes" id="UP000289996"/>
    </source>
</evidence>
<evidence type="ECO:0000313" key="2">
    <source>
        <dbReference type="EMBL" id="VDG27750.1"/>
    </source>
</evidence>
<name>A0A660E165_9LACO</name>
<accession>A0A660E165</accession>
<dbReference type="Pfam" id="PF13240">
    <property type="entry name" value="Zn_Ribbon_1"/>
    <property type="match status" value="1"/>
</dbReference>
<sequence>MLNERYRVCPNCQHENGNDANFCLSCGTKLDAAATMVKLPHAGDQKFAHPTVSITPEEQAAIDQLMITNGTIPNGYTRGGLVFADGDNHGEGGYKGAWEDLTLNLWRLCTGKNYAGVANLTIVPTVRGEYVQLFATGDALVKTV</sequence>
<protein>
    <recommendedName>
        <fullName evidence="1">Zinc-ribbon domain-containing protein</fullName>
    </recommendedName>
</protein>
<gene>
    <name evidence="2" type="ORF">MUDAN_MDHGFNIF_02581</name>
</gene>
<feature type="domain" description="Zinc-ribbon" evidence="1">
    <location>
        <begin position="9"/>
        <end position="30"/>
    </location>
</feature>
<keyword evidence="3" id="KW-1185">Reference proteome</keyword>
<dbReference type="InterPro" id="IPR026870">
    <property type="entry name" value="Zinc_ribbon_dom"/>
</dbReference>
<evidence type="ECO:0000259" key="1">
    <source>
        <dbReference type="Pfam" id="PF13240"/>
    </source>
</evidence>
<reference evidence="2 3" key="1">
    <citation type="submission" date="2018-11" db="EMBL/GenBank/DDBJ databases">
        <authorList>
            <person name="Wuyts S."/>
        </authorList>
    </citation>
    <scope>NUCLEOTIDE SEQUENCE [LARGE SCALE GENOMIC DNA]</scope>
    <source>
        <strain evidence="2">Lactobacillus mudanjiangensis AMBF249</strain>
    </source>
</reference>
<dbReference type="RefSeq" id="WP_130851490.1">
    <property type="nucleotide sequence ID" value="NZ_UYIG01000046.1"/>
</dbReference>
<dbReference type="EMBL" id="UYIG01000046">
    <property type="protein sequence ID" value="VDG27750.1"/>
    <property type="molecule type" value="Genomic_DNA"/>
</dbReference>
<organism evidence="2 3">
    <name type="scientific">Lactiplantibacillus mudanjiangensis</name>
    <dbReference type="NCBI Taxonomy" id="1296538"/>
    <lineage>
        <taxon>Bacteria</taxon>
        <taxon>Bacillati</taxon>
        <taxon>Bacillota</taxon>
        <taxon>Bacilli</taxon>
        <taxon>Lactobacillales</taxon>
        <taxon>Lactobacillaceae</taxon>
        <taxon>Lactiplantibacillus</taxon>
    </lineage>
</organism>
<proteinExistence type="predicted"/>
<dbReference type="AlphaFoldDB" id="A0A660E165"/>